<evidence type="ECO:0000256" key="6">
    <source>
        <dbReference type="HAMAP-Rule" id="MF_01454"/>
    </source>
</evidence>
<comment type="subcellular location">
    <subcellularLocation>
        <location evidence="6">Cytoplasm</location>
    </subcellularLocation>
</comment>
<evidence type="ECO:0000256" key="3">
    <source>
        <dbReference type="ARBA" id="ARBA00022741"/>
    </source>
</evidence>
<dbReference type="InterPro" id="IPR045086">
    <property type="entry name" value="OBG_GTPase"/>
</dbReference>
<dbReference type="Gene3D" id="2.70.210.12">
    <property type="entry name" value="GTP1/OBG domain"/>
    <property type="match status" value="1"/>
</dbReference>
<dbReference type="EC" id="3.6.5.-" evidence="6"/>
<gene>
    <name evidence="9" type="primary">obgE</name>
    <name evidence="6" type="synonym">obg</name>
    <name evidence="9" type="ORF">NCR95_00840</name>
</gene>
<dbReference type="InterPro" id="IPR014100">
    <property type="entry name" value="GTP-bd_Obg/CgtA"/>
</dbReference>
<dbReference type="RefSeq" id="WP_250603245.1">
    <property type="nucleotide sequence ID" value="NZ_JAMOKX010000001.1"/>
</dbReference>
<dbReference type="PRINTS" id="PR00326">
    <property type="entry name" value="GTP1OBG"/>
</dbReference>
<organism evidence="9 10">
    <name type="scientific">Helicobacter colisuis</name>
    <dbReference type="NCBI Taxonomy" id="2949739"/>
    <lineage>
        <taxon>Bacteria</taxon>
        <taxon>Pseudomonadati</taxon>
        <taxon>Campylobacterota</taxon>
        <taxon>Epsilonproteobacteria</taxon>
        <taxon>Campylobacterales</taxon>
        <taxon>Helicobacteraceae</taxon>
        <taxon>Helicobacter</taxon>
    </lineage>
</organism>
<feature type="binding site" evidence="6">
    <location>
        <position position="172"/>
    </location>
    <ligand>
        <name>Mg(2+)</name>
        <dbReference type="ChEBI" id="CHEBI:18420"/>
    </ligand>
</feature>
<sequence>MFVDRVEIFVSSGKGGEGAVSFHREKFVINGGPDGGDGGKGGNVYFIVDRNTDTLSHFRGHKHFKAQNGKPGLGRNKYGKKGEDLVISVPPGTQVFDIESGELLLDLVGESSKILFLEGGKGGLGNVHFKSATNQRPTYAQKGMPGTEKKIRLELKLIADVGLVGFPNVGKSTLVSVVSNAKPEIANYEFTTLTPSLGIVNLGDYHSFVIADIPGIISGASEGRGLGLEFLRHIERTRFLLFVLDIANYRSIEEQFMILKEELEKFSTQLAKRPFGIMLSKSDAKSDAKGEKTAILTDFLAHLNIALKPHQEIPDCYVQKSKEDFEEHDYLKPIFVILASSVNGENIRPLKHLLYETLKEVKKECTNAEK</sequence>
<accession>A0ABT0TS30</accession>
<evidence type="ECO:0000256" key="5">
    <source>
        <dbReference type="ARBA" id="ARBA00023134"/>
    </source>
</evidence>
<keyword evidence="6" id="KW-0963">Cytoplasm</keyword>
<feature type="binding site" evidence="6">
    <location>
        <begin position="212"/>
        <end position="215"/>
    </location>
    <ligand>
        <name>GTP</name>
        <dbReference type="ChEBI" id="CHEBI:37565"/>
    </ligand>
</feature>
<keyword evidence="3 6" id="KW-0547">Nucleotide-binding</keyword>
<keyword evidence="2 6" id="KW-0479">Metal-binding</keyword>
<evidence type="ECO:0000259" key="8">
    <source>
        <dbReference type="PROSITE" id="PS51883"/>
    </source>
</evidence>
<keyword evidence="6" id="KW-0378">Hydrolase</keyword>
<feature type="binding site" evidence="6">
    <location>
        <begin position="190"/>
        <end position="194"/>
    </location>
    <ligand>
        <name>GTP</name>
        <dbReference type="ChEBI" id="CHEBI:37565"/>
    </ligand>
</feature>
<dbReference type="NCBIfam" id="NF008955">
    <property type="entry name" value="PRK12297.1"/>
    <property type="match status" value="1"/>
</dbReference>
<feature type="binding site" evidence="6">
    <location>
        <begin position="165"/>
        <end position="172"/>
    </location>
    <ligand>
        <name>GTP</name>
        <dbReference type="ChEBI" id="CHEBI:37565"/>
    </ligand>
</feature>
<evidence type="ECO:0000259" key="7">
    <source>
        <dbReference type="PROSITE" id="PS51710"/>
    </source>
</evidence>
<feature type="binding site" evidence="6">
    <location>
        <begin position="340"/>
        <end position="342"/>
    </location>
    <ligand>
        <name>GTP</name>
        <dbReference type="ChEBI" id="CHEBI:37565"/>
    </ligand>
</feature>
<dbReference type="NCBIfam" id="TIGR02729">
    <property type="entry name" value="Obg_CgtA"/>
    <property type="match status" value="1"/>
</dbReference>
<dbReference type="Pfam" id="PF01926">
    <property type="entry name" value="MMR_HSR1"/>
    <property type="match status" value="1"/>
</dbReference>
<dbReference type="EMBL" id="JAMOKX010000001">
    <property type="protein sequence ID" value="MCL9818731.1"/>
    <property type="molecule type" value="Genomic_DNA"/>
</dbReference>
<reference evidence="9" key="1">
    <citation type="submission" date="2022-06" db="EMBL/GenBank/DDBJ databases">
        <title>Helicobacter colisuis sp. nov.</title>
        <authorList>
            <person name="Papic B."/>
            <person name="Gruntar I."/>
        </authorList>
    </citation>
    <scope>NUCLEOTIDE SEQUENCE</scope>
    <source>
        <strain evidence="9">11154-15</strain>
    </source>
</reference>
<dbReference type="NCBIfam" id="NF008956">
    <property type="entry name" value="PRK12299.1"/>
    <property type="match status" value="1"/>
</dbReference>
<dbReference type="InterPro" id="IPR031167">
    <property type="entry name" value="G_OBG"/>
</dbReference>
<dbReference type="PROSITE" id="PS51710">
    <property type="entry name" value="G_OBG"/>
    <property type="match status" value="1"/>
</dbReference>
<dbReference type="PANTHER" id="PTHR11702">
    <property type="entry name" value="DEVELOPMENTALLY REGULATED GTP-BINDING PROTEIN-RELATED"/>
    <property type="match status" value="1"/>
</dbReference>
<proteinExistence type="inferred from homology"/>
<dbReference type="InterPro" id="IPR006169">
    <property type="entry name" value="GTP1_OBG_dom"/>
</dbReference>
<evidence type="ECO:0000256" key="1">
    <source>
        <dbReference type="ARBA" id="ARBA00007699"/>
    </source>
</evidence>
<feature type="binding site" evidence="6">
    <location>
        <begin position="280"/>
        <end position="283"/>
    </location>
    <ligand>
        <name>GTP</name>
        <dbReference type="ChEBI" id="CHEBI:37565"/>
    </ligand>
</feature>
<name>A0ABT0TS30_9HELI</name>
<dbReference type="HAMAP" id="MF_01454">
    <property type="entry name" value="GTPase_Obg"/>
    <property type="match status" value="1"/>
</dbReference>
<evidence type="ECO:0000313" key="10">
    <source>
        <dbReference type="Proteomes" id="UP001057522"/>
    </source>
</evidence>
<feature type="domain" description="OBG-type G" evidence="7">
    <location>
        <begin position="159"/>
        <end position="359"/>
    </location>
</feature>
<feature type="binding site" evidence="6">
    <location>
        <position position="192"/>
    </location>
    <ligand>
        <name>Mg(2+)</name>
        <dbReference type="ChEBI" id="CHEBI:18420"/>
    </ligand>
</feature>
<comment type="function">
    <text evidence="6">An essential GTPase which binds GTP, GDP and possibly (p)ppGpp with moderate affinity, with high nucleotide exchange rates and a fairly low GTP hydrolysis rate. Plays a role in control of the cell cycle, stress response, ribosome biogenesis and in those bacteria that undergo differentiation, in morphogenesis control.</text>
</comment>
<evidence type="ECO:0000256" key="2">
    <source>
        <dbReference type="ARBA" id="ARBA00022723"/>
    </source>
</evidence>
<keyword evidence="5 6" id="KW-0342">GTP-binding</keyword>
<dbReference type="SUPFAM" id="SSF82051">
    <property type="entry name" value="Obg GTP-binding protein N-terminal domain"/>
    <property type="match status" value="1"/>
</dbReference>
<dbReference type="InterPro" id="IPR027417">
    <property type="entry name" value="P-loop_NTPase"/>
</dbReference>
<feature type="domain" description="Obg" evidence="8">
    <location>
        <begin position="1"/>
        <end position="158"/>
    </location>
</feature>
<dbReference type="Pfam" id="PF01018">
    <property type="entry name" value="GTP1_OBG"/>
    <property type="match status" value="1"/>
</dbReference>
<dbReference type="SUPFAM" id="SSF52540">
    <property type="entry name" value="P-loop containing nucleoside triphosphate hydrolases"/>
    <property type="match status" value="1"/>
</dbReference>
<dbReference type="PANTHER" id="PTHR11702:SF31">
    <property type="entry name" value="MITOCHONDRIAL RIBOSOME-ASSOCIATED GTPASE 2"/>
    <property type="match status" value="1"/>
</dbReference>
<evidence type="ECO:0000313" key="9">
    <source>
        <dbReference type="EMBL" id="MCL9818731.1"/>
    </source>
</evidence>
<comment type="cofactor">
    <cofactor evidence="6">
        <name>Mg(2+)</name>
        <dbReference type="ChEBI" id="CHEBI:18420"/>
    </cofactor>
</comment>
<keyword evidence="4 6" id="KW-0460">Magnesium</keyword>
<protein>
    <recommendedName>
        <fullName evidence="6">GTPase Obg</fullName>
        <ecNumber evidence="6">3.6.5.-</ecNumber>
    </recommendedName>
    <alternativeName>
        <fullName evidence="6">GTP-binding protein Obg</fullName>
    </alternativeName>
</protein>
<evidence type="ECO:0000256" key="4">
    <source>
        <dbReference type="ARBA" id="ARBA00022842"/>
    </source>
</evidence>
<dbReference type="Proteomes" id="UP001057522">
    <property type="component" value="Unassembled WGS sequence"/>
</dbReference>
<dbReference type="Gene3D" id="3.40.50.300">
    <property type="entry name" value="P-loop containing nucleotide triphosphate hydrolases"/>
    <property type="match status" value="1"/>
</dbReference>
<dbReference type="CDD" id="cd01898">
    <property type="entry name" value="Obg"/>
    <property type="match status" value="1"/>
</dbReference>
<dbReference type="InterPro" id="IPR036726">
    <property type="entry name" value="GTP1_OBG_dom_sf"/>
</dbReference>
<comment type="subunit">
    <text evidence="6">Monomer.</text>
</comment>
<dbReference type="InterPro" id="IPR006073">
    <property type="entry name" value="GTP-bd"/>
</dbReference>
<comment type="caution">
    <text evidence="9">The sequence shown here is derived from an EMBL/GenBank/DDBJ whole genome shotgun (WGS) entry which is preliminary data.</text>
</comment>
<comment type="similarity">
    <text evidence="1 6">Belongs to the TRAFAC class OBG-HflX-like GTPase superfamily. OBG GTPase family.</text>
</comment>
<keyword evidence="10" id="KW-1185">Reference proteome</keyword>
<dbReference type="PROSITE" id="PS51883">
    <property type="entry name" value="OBG"/>
    <property type="match status" value="1"/>
</dbReference>